<keyword evidence="4" id="KW-0808">Transferase</keyword>
<dbReference type="EMBL" id="JAEVLS010000002">
    <property type="protein sequence ID" value="MBM0104667.1"/>
    <property type="molecule type" value="Genomic_DNA"/>
</dbReference>
<keyword evidence="4" id="KW-0418">Kinase</keyword>
<dbReference type="PANTHER" id="PTHR20858:SF17">
    <property type="entry name" value="HYDROXYMETHYLPYRIMIDINE_PHOSPHOMETHYLPYRIMIDINE KINASE THI20-RELATED"/>
    <property type="match status" value="1"/>
</dbReference>
<sequence length="251" mass="25736">MPPRVLVIAGTDSSGGAGLVRDVQVITDFGAHAACVVTAVTAQTHSQVEATCVQPADLVRQQLSAALRSGDIAAIKIGMLGNAAIVRAVLDELPDRQRIPIVLDPVLASSSGTALLDADGVSLLRDRLLPRCTVITPNLLEAALLLEQQVASTGEEQSRQAEALLALGPEHVLLKGGHGSGTDATDVLASSDGPASILSSARLSTTMRGTGCALSSAIAALLAAGVAMEPACRRAKAYVHKRLQLNSTCDP</sequence>
<dbReference type="GO" id="GO:0008902">
    <property type="term" value="F:hydroxymethylpyrimidine kinase activity"/>
    <property type="evidence" value="ECO:0007669"/>
    <property type="project" value="UniProtKB-EC"/>
</dbReference>
<evidence type="ECO:0000256" key="1">
    <source>
        <dbReference type="ARBA" id="ARBA00004948"/>
    </source>
</evidence>
<dbReference type="InterPro" id="IPR013749">
    <property type="entry name" value="PM/HMP-P_kinase-1"/>
</dbReference>
<dbReference type="SUPFAM" id="SSF53613">
    <property type="entry name" value="Ribokinase-like"/>
    <property type="match status" value="1"/>
</dbReference>
<dbReference type="CDD" id="cd01169">
    <property type="entry name" value="HMPP_kinase"/>
    <property type="match status" value="1"/>
</dbReference>
<evidence type="ECO:0000259" key="3">
    <source>
        <dbReference type="Pfam" id="PF08543"/>
    </source>
</evidence>
<dbReference type="RefSeq" id="WP_203166661.1">
    <property type="nucleotide sequence ID" value="NZ_JAEVLS010000002.1"/>
</dbReference>
<keyword evidence="5" id="KW-1185">Reference proteome</keyword>
<dbReference type="PANTHER" id="PTHR20858">
    <property type="entry name" value="PHOSPHOMETHYLPYRIMIDINE KINASE"/>
    <property type="match status" value="1"/>
</dbReference>
<dbReference type="NCBIfam" id="TIGR00097">
    <property type="entry name" value="HMP-P_kinase"/>
    <property type="match status" value="1"/>
</dbReference>
<organism evidence="4 5">
    <name type="scientific">Steroidobacter gossypii</name>
    <dbReference type="NCBI Taxonomy" id="2805490"/>
    <lineage>
        <taxon>Bacteria</taxon>
        <taxon>Pseudomonadati</taxon>
        <taxon>Pseudomonadota</taxon>
        <taxon>Gammaproteobacteria</taxon>
        <taxon>Steroidobacterales</taxon>
        <taxon>Steroidobacteraceae</taxon>
        <taxon>Steroidobacter</taxon>
    </lineage>
</organism>
<comment type="caution">
    <text evidence="4">The sequence shown here is derived from an EMBL/GenBank/DDBJ whole genome shotgun (WGS) entry which is preliminary data.</text>
</comment>
<dbReference type="Proteomes" id="UP000661077">
    <property type="component" value="Unassembled WGS sequence"/>
</dbReference>
<dbReference type="Pfam" id="PF08543">
    <property type="entry name" value="Phos_pyr_kin"/>
    <property type="match status" value="1"/>
</dbReference>
<dbReference type="Gene3D" id="3.40.1190.20">
    <property type="match status" value="1"/>
</dbReference>
<evidence type="ECO:0000256" key="2">
    <source>
        <dbReference type="ARBA" id="ARBA00012135"/>
    </source>
</evidence>
<dbReference type="GO" id="GO:0008972">
    <property type="term" value="F:phosphomethylpyrimidine kinase activity"/>
    <property type="evidence" value="ECO:0007669"/>
    <property type="project" value="UniProtKB-EC"/>
</dbReference>
<evidence type="ECO:0000313" key="4">
    <source>
        <dbReference type="EMBL" id="MBM0104667.1"/>
    </source>
</evidence>
<dbReference type="InterPro" id="IPR004399">
    <property type="entry name" value="HMP/HMP-P_kinase_dom"/>
</dbReference>
<gene>
    <name evidence="4" type="primary">thiD</name>
    <name evidence="4" type="ORF">JM946_07910</name>
</gene>
<proteinExistence type="predicted"/>
<dbReference type="InterPro" id="IPR029056">
    <property type="entry name" value="Ribokinase-like"/>
</dbReference>
<comment type="pathway">
    <text evidence="1">Cofactor biosynthesis; thiamine diphosphate biosynthesis.</text>
</comment>
<dbReference type="EC" id="2.7.1.49" evidence="2"/>
<name>A0ABS1WUK9_9GAMM</name>
<accession>A0ABS1WUK9</accession>
<reference evidence="4 5" key="1">
    <citation type="journal article" date="2021" name="Int. J. Syst. Evol. Microbiol.">
        <title>Steroidobacter gossypii sp. nov., isolated from soil of cotton cropping field.</title>
        <authorList>
            <person name="Huang R."/>
            <person name="Yang S."/>
            <person name="Zhen C."/>
            <person name="Liu W."/>
        </authorList>
    </citation>
    <scope>NUCLEOTIDE SEQUENCE [LARGE SCALE GENOMIC DNA]</scope>
    <source>
        <strain evidence="4 5">S1-65</strain>
    </source>
</reference>
<protein>
    <recommendedName>
        <fullName evidence="2">hydroxymethylpyrimidine kinase</fullName>
        <ecNumber evidence="2">2.7.1.49</ecNumber>
    </recommendedName>
</protein>
<feature type="domain" description="Pyridoxamine kinase/Phosphomethylpyrimidine kinase" evidence="3">
    <location>
        <begin position="12"/>
        <end position="244"/>
    </location>
</feature>
<evidence type="ECO:0000313" key="5">
    <source>
        <dbReference type="Proteomes" id="UP000661077"/>
    </source>
</evidence>